<dbReference type="GO" id="GO:0016757">
    <property type="term" value="F:glycosyltransferase activity"/>
    <property type="evidence" value="ECO:0007669"/>
    <property type="project" value="UniProtKB-KW"/>
</dbReference>
<protein>
    <submittedName>
        <fullName evidence="4">Glycosyltransferase family 4 protein</fullName>
        <ecNumber evidence="4">2.4.-.-</ecNumber>
    </submittedName>
</protein>
<feature type="compositionally biased region" description="Polar residues" evidence="2">
    <location>
        <begin position="165"/>
        <end position="180"/>
    </location>
</feature>
<dbReference type="InterPro" id="IPR001296">
    <property type="entry name" value="Glyco_trans_1"/>
</dbReference>
<dbReference type="SUPFAM" id="SSF53756">
    <property type="entry name" value="UDP-Glycosyltransferase/glycogen phosphorylase"/>
    <property type="match status" value="1"/>
</dbReference>
<keyword evidence="4" id="KW-0328">Glycosyltransferase</keyword>
<sequence length="363" mass="41245">MVAPYRLPVFDQLAKHHDVTVLFYQGEKDFREWDIELNEKYDFDYEILKSKQIGPFVVNSGLTKYLRQTDFDLYILNDSDENILQNIKISAYAKLASKPTVWWFEAISPNYKPPSENKLLKLGKRTVLTRYRQAMLNISDSVIAFSQKSSNFARELGVNEPKVVESSQHMPEEQISSATKQSDKRDVLNKSKRIFLYIGQIDPRKGIETLIDSYMNISNGETSLIIAGSGVKSELVEKISEQESDIHYLGYVNETEKARLYEHSDIFVLPTRHDPWGLVINEALHFGLPVITTQAAGASELVKENGIVIDAVEVDTLSAAMKRMIDDDNYLNYQPTNNRDDITDTSIMVSDLMDAIGIAIESD</sequence>
<name>A0ABD5XSD7_9EURY</name>
<organism evidence="4 5">
    <name type="scientific">Haloferax chudinovii</name>
    <dbReference type="NCBI Taxonomy" id="1109010"/>
    <lineage>
        <taxon>Archaea</taxon>
        <taxon>Methanobacteriati</taxon>
        <taxon>Methanobacteriota</taxon>
        <taxon>Stenosarchaea group</taxon>
        <taxon>Halobacteria</taxon>
        <taxon>Halobacteriales</taxon>
        <taxon>Haloferacaceae</taxon>
        <taxon>Haloferax</taxon>
    </lineage>
</organism>
<dbReference type="AlphaFoldDB" id="A0ABD5XSD7"/>
<dbReference type="PANTHER" id="PTHR46401">
    <property type="entry name" value="GLYCOSYLTRANSFERASE WBBK-RELATED"/>
    <property type="match status" value="1"/>
</dbReference>
<evidence type="ECO:0000256" key="1">
    <source>
        <dbReference type="ARBA" id="ARBA00022679"/>
    </source>
</evidence>
<dbReference type="EC" id="2.4.-.-" evidence="4"/>
<feature type="region of interest" description="Disordered" evidence="2">
    <location>
        <begin position="163"/>
        <end position="182"/>
    </location>
</feature>
<evidence type="ECO:0000256" key="2">
    <source>
        <dbReference type="SAM" id="MobiDB-lite"/>
    </source>
</evidence>
<dbReference type="Gene3D" id="3.40.50.2000">
    <property type="entry name" value="Glycogen Phosphorylase B"/>
    <property type="match status" value="2"/>
</dbReference>
<dbReference type="EMBL" id="JBHTAB010000012">
    <property type="protein sequence ID" value="MFC7131177.1"/>
    <property type="molecule type" value="Genomic_DNA"/>
</dbReference>
<evidence type="ECO:0000313" key="4">
    <source>
        <dbReference type="EMBL" id="MFC7131177.1"/>
    </source>
</evidence>
<keyword evidence="1 4" id="KW-0808">Transferase</keyword>
<comment type="caution">
    <text evidence="4">The sequence shown here is derived from an EMBL/GenBank/DDBJ whole genome shotgun (WGS) entry which is preliminary data.</text>
</comment>
<keyword evidence="5" id="KW-1185">Reference proteome</keyword>
<dbReference type="RefSeq" id="WP_390247090.1">
    <property type="nucleotide sequence ID" value="NZ_JBHTAB010000012.1"/>
</dbReference>
<reference evidence="4 5" key="1">
    <citation type="journal article" date="2019" name="Int. J. Syst. Evol. Microbiol.">
        <title>The Global Catalogue of Microorganisms (GCM) 10K type strain sequencing project: providing services to taxonomists for standard genome sequencing and annotation.</title>
        <authorList>
            <consortium name="The Broad Institute Genomics Platform"/>
            <consortium name="The Broad Institute Genome Sequencing Center for Infectious Disease"/>
            <person name="Wu L."/>
            <person name="Ma J."/>
        </authorList>
    </citation>
    <scope>NUCLEOTIDE SEQUENCE [LARGE SCALE GENOMIC DNA]</scope>
    <source>
        <strain evidence="4 5">DSM 26526</strain>
    </source>
</reference>
<dbReference type="Pfam" id="PF00534">
    <property type="entry name" value="Glycos_transf_1"/>
    <property type="match status" value="1"/>
</dbReference>
<feature type="domain" description="Glycosyl transferase family 1" evidence="3">
    <location>
        <begin position="184"/>
        <end position="337"/>
    </location>
</feature>
<dbReference type="PANTHER" id="PTHR46401:SF2">
    <property type="entry name" value="GLYCOSYLTRANSFERASE WBBK-RELATED"/>
    <property type="match status" value="1"/>
</dbReference>
<proteinExistence type="predicted"/>
<evidence type="ECO:0000313" key="5">
    <source>
        <dbReference type="Proteomes" id="UP001596460"/>
    </source>
</evidence>
<evidence type="ECO:0000259" key="3">
    <source>
        <dbReference type="Pfam" id="PF00534"/>
    </source>
</evidence>
<dbReference type="Proteomes" id="UP001596460">
    <property type="component" value="Unassembled WGS sequence"/>
</dbReference>
<accession>A0ABD5XSD7</accession>
<dbReference type="CDD" id="cd03801">
    <property type="entry name" value="GT4_PimA-like"/>
    <property type="match status" value="1"/>
</dbReference>
<gene>
    <name evidence="4" type="ORF">ACFQI8_17550</name>
</gene>